<keyword evidence="5" id="KW-1185">Reference proteome</keyword>
<dbReference type="Proteomes" id="UP000293089">
    <property type="component" value="Unassembled WGS sequence"/>
</dbReference>
<feature type="region of interest" description="Disordered" evidence="1">
    <location>
        <begin position="49"/>
        <end position="69"/>
    </location>
</feature>
<dbReference type="RefSeq" id="WP_130522242.1">
    <property type="nucleotide sequence ID" value="NZ_SHLZ01000001.1"/>
</dbReference>
<dbReference type="Proteomes" id="UP000292087">
    <property type="component" value="Unassembled WGS sequence"/>
</dbReference>
<protein>
    <submittedName>
        <fullName evidence="3">Uncharacterized protein</fullName>
    </submittedName>
</protein>
<dbReference type="EMBL" id="SHME01000004">
    <property type="protein sequence ID" value="TAA18687.1"/>
    <property type="molecule type" value="Genomic_DNA"/>
</dbReference>
<organism evidence="3 4">
    <name type="scientific">Pseudoxanthomonas winnipegensis</name>
    <dbReference type="NCBI Taxonomy" id="2480810"/>
    <lineage>
        <taxon>Bacteria</taxon>
        <taxon>Pseudomonadati</taxon>
        <taxon>Pseudomonadota</taxon>
        <taxon>Gammaproteobacteria</taxon>
        <taxon>Lysobacterales</taxon>
        <taxon>Lysobacteraceae</taxon>
        <taxon>Pseudoxanthomonas</taxon>
    </lineage>
</organism>
<evidence type="ECO:0000313" key="4">
    <source>
        <dbReference type="Proteomes" id="UP000292087"/>
    </source>
</evidence>
<comment type="caution">
    <text evidence="3">The sequence shown here is derived from an EMBL/GenBank/DDBJ whole genome shotgun (WGS) entry which is preliminary data.</text>
</comment>
<evidence type="ECO:0000256" key="1">
    <source>
        <dbReference type="SAM" id="MobiDB-lite"/>
    </source>
</evidence>
<dbReference type="EMBL" id="SHMF01000001">
    <property type="protein sequence ID" value="TAA37209.1"/>
    <property type="molecule type" value="Genomic_DNA"/>
</dbReference>
<accession>A0A4Q8LZL8</accession>
<evidence type="ECO:0000313" key="3">
    <source>
        <dbReference type="EMBL" id="TAA37209.1"/>
    </source>
</evidence>
<gene>
    <name evidence="3" type="ORF">EA656_00580</name>
    <name evidence="2" type="ORF">EA658_16505</name>
</gene>
<proteinExistence type="predicted"/>
<evidence type="ECO:0000313" key="2">
    <source>
        <dbReference type="EMBL" id="TAA18687.1"/>
    </source>
</evidence>
<reference evidence="4 5" key="1">
    <citation type="submission" date="2019-02" db="EMBL/GenBank/DDBJ databases">
        <title>WGS of Pseudoxanthomonas species novum from clinical isolates.</title>
        <authorList>
            <person name="Bernier A.-M."/>
            <person name="Bernard K."/>
            <person name="Vachon A."/>
        </authorList>
    </citation>
    <scope>NUCLEOTIDE SEQUENCE [LARGE SCALE GENOMIC DNA]</scope>
    <source>
        <strain evidence="5">NML 170316</strain>
        <strain evidence="3 4">NML140781</strain>
        <strain evidence="2">NML170316</strain>
    </source>
</reference>
<sequence>MSAQILTLRPFQSARAAARSAGFSDAQALREIRAAQRLGREGNEIVGQVQERSRAIRRGQAPTDGGSAA</sequence>
<name>A0A4Q8LZL8_9GAMM</name>
<dbReference type="AlphaFoldDB" id="A0A4Q8LZL8"/>
<evidence type="ECO:0000313" key="5">
    <source>
        <dbReference type="Proteomes" id="UP000293089"/>
    </source>
</evidence>